<keyword evidence="2" id="KW-1185">Reference proteome</keyword>
<protein>
    <submittedName>
        <fullName evidence="1">Uncharacterized protein</fullName>
    </submittedName>
</protein>
<reference evidence="2" key="1">
    <citation type="journal article" date="2023" name="G3 (Bethesda)">
        <title>Genome assembly and association tests identify interacting loci associated with vigor, precocity, and sex in interspecific pistachio rootstocks.</title>
        <authorList>
            <person name="Palmer W."/>
            <person name="Jacygrad E."/>
            <person name="Sagayaradj S."/>
            <person name="Cavanaugh K."/>
            <person name="Han R."/>
            <person name="Bertier L."/>
            <person name="Beede B."/>
            <person name="Kafkas S."/>
            <person name="Golino D."/>
            <person name="Preece J."/>
            <person name="Michelmore R."/>
        </authorList>
    </citation>
    <scope>NUCLEOTIDE SEQUENCE [LARGE SCALE GENOMIC DNA]</scope>
</reference>
<evidence type="ECO:0000313" key="2">
    <source>
        <dbReference type="Proteomes" id="UP001163603"/>
    </source>
</evidence>
<comment type="caution">
    <text evidence="1">The sequence shown here is derived from an EMBL/GenBank/DDBJ whole genome shotgun (WGS) entry which is preliminary data.</text>
</comment>
<sequence length="434" mass="49789">MKRIREDLFGGSAQFNRPLAASRGKSFEIYVGWIIEEGNWGLARFVKFCFYDKEPDGWLKEVLCAIATAGGGNDGRGGGEGVLGVGGAAVAVGVAVSPKLTTNEVMKDFKAQRYHMPEIQHSIAMSEALPFPPFGKCTWTSNVVVLELLLLMIMILVLIVLETEDDKAVMKLQKNQRKRAQKENNRRNRDQESLFSDGHVSRALRVKDKEREQKRENEVAKENGYREKYYAKSIQELDLSNGQRCTPSYRLLPDDYPIPSASQRSEPGAQVLNDHWVSVTSGSEDYSFKHMLKNQYEESLFRCEDDRFELDMLLESVSSTAKRAEELLTLVNENKINLEFPFHIKDYFTALNLRCIERLYGDHGLDMMDILRKNPVLALPVILTRLKQKQDESTRCRSDFNKVWAEIYAENHYKSLDHRSFYFKQQDSKNLSTK</sequence>
<gene>
    <name evidence="1" type="ORF">Pint_19369</name>
</gene>
<dbReference type="EMBL" id="CM047739">
    <property type="protein sequence ID" value="KAJ0042728.1"/>
    <property type="molecule type" value="Genomic_DNA"/>
</dbReference>
<proteinExistence type="predicted"/>
<organism evidence="1 2">
    <name type="scientific">Pistacia integerrima</name>
    <dbReference type="NCBI Taxonomy" id="434235"/>
    <lineage>
        <taxon>Eukaryota</taxon>
        <taxon>Viridiplantae</taxon>
        <taxon>Streptophyta</taxon>
        <taxon>Embryophyta</taxon>
        <taxon>Tracheophyta</taxon>
        <taxon>Spermatophyta</taxon>
        <taxon>Magnoliopsida</taxon>
        <taxon>eudicotyledons</taxon>
        <taxon>Gunneridae</taxon>
        <taxon>Pentapetalae</taxon>
        <taxon>rosids</taxon>
        <taxon>malvids</taxon>
        <taxon>Sapindales</taxon>
        <taxon>Anacardiaceae</taxon>
        <taxon>Pistacia</taxon>
    </lineage>
</organism>
<name>A0ACC0YVJ7_9ROSI</name>
<evidence type="ECO:0000313" key="1">
    <source>
        <dbReference type="EMBL" id="KAJ0042728.1"/>
    </source>
</evidence>
<dbReference type="Proteomes" id="UP001163603">
    <property type="component" value="Chromosome 4"/>
</dbReference>
<accession>A0ACC0YVJ7</accession>